<proteinExistence type="predicted"/>
<evidence type="ECO:0000256" key="1">
    <source>
        <dbReference type="SAM" id="MobiDB-lite"/>
    </source>
</evidence>
<dbReference type="AlphaFoldDB" id="A0A160PEF4"/>
<gene>
    <name evidence="2" type="ORF">MPPM_2250</name>
</gene>
<feature type="compositionally biased region" description="Basic and acidic residues" evidence="1">
    <location>
        <begin position="18"/>
        <end position="31"/>
    </location>
</feature>
<feature type="compositionally biased region" description="Acidic residues" evidence="1">
    <location>
        <begin position="1"/>
        <end position="10"/>
    </location>
</feature>
<feature type="region of interest" description="Disordered" evidence="1">
    <location>
        <begin position="1"/>
        <end position="31"/>
    </location>
</feature>
<evidence type="ECO:0000313" key="2">
    <source>
        <dbReference type="EMBL" id="BAU90855.1"/>
    </source>
</evidence>
<reference evidence="2 3" key="1">
    <citation type="journal article" date="2016" name="Genome Announc.">
        <title>Complete Genome Sequence of Methylobacterium populi P-1M, Isolated from Pink-Pigmented Household Biofilm.</title>
        <authorList>
            <person name="Morohoshi T."/>
            <person name="Ikeda T."/>
        </authorList>
    </citation>
    <scope>NUCLEOTIDE SEQUENCE [LARGE SCALE GENOMIC DNA]</scope>
    <source>
        <strain evidence="2 3">P-1M</strain>
    </source>
</reference>
<dbReference type="OrthoDB" id="7997189at2"/>
<protein>
    <submittedName>
        <fullName evidence="2">Uncharacterized protein</fullName>
    </submittedName>
</protein>
<name>A0A160PEF4_9HYPH</name>
<sequence length="84" mass="9187">MQSSESEEAMADPSADPNRTDRMQTVSRLERPVVSRVTKGVASAIGKRLSVDKDSALPDRLAFLVDRLQAGPLGRTSLKHRRVA</sequence>
<accession>A0A160PEF4</accession>
<evidence type="ECO:0000313" key="3">
    <source>
        <dbReference type="Proteomes" id="UP000218288"/>
    </source>
</evidence>
<dbReference type="Proteomes" id="UP000218288">
    <property type="component" value="Chromosome"/>
</dbReference>
<organism evidence="2 3">
    <name type="scientific">Methylorubrum populi</name>
    <dbReference type="NCBI Taxonomy" id="223967"/>
    <lineage>
        <taxon>Bacteria</taxon>
        <taxon>Pseudomonadati</taxon>
        <taxon>Pseudomonadota</taxon>
        <taxon>Alphaproteobacteria</taxon>
        <taxon>Hyphomicrobiales</taxon>
        <taxon>Methylobacteriaceae</taxon>
        <taxon>Methylorubrum</taxon>
    </lineage>
</organism>
<dbReference type="EMBL" id="AP014809">
    <property type="protein sequence ID" value="BAU90855.1"/>
    <property type="molecule type" value="Genomic_DNA"/>
</dbReference>